<comment type="caution">
    <text evidence="8">The sequence shown here is derived from an EMBL/GenBank/DDBJ whole genome shotgun (WGS) entry which is preliminary data.</text>
</comment>
<name>A0A7C4CDE2_9BACT</name>
<keyword evidence="5" id="KW-0408">Iron</keyword>
<dbReference type="SFLD" id="SFLDG01067">
    <property type="entry name" value="SPASM/twitch_domain_containing"/>
    <property type="match status" value="1"/>
</dbReference>
<feature type="domain" description="Radical SAM core" evidence="7">
    <location>
        <begin position="2"/>
        <end position="212"/>
    </location>
</feature>
<dbReference type="AlphaFoldDB" id="A0A7C4CDE2"/>
<evidence type="ECO:0000256" key="5">
    <source>
        <dbReference type="ARBA" id="ARBA00023004"/>
    </source>
</evidence>
<dbReference type="Pfam" id="PF13186">
    <property type="entry name" value="SPASM"/>
    <property type="match status" value="1"/>
</dbReference>
<dbReference type="GO" id="GO:0051539">
    <property type="term" value="F:4 iron, 4 sulfur cluster binding"/>
    <property type="evidence" value="ECO:0007669"/>
    <property type="project" value="UniProtKB-KW"/>
</dbReference>
<gene>
    <name evidence="8" type="ORF">ENT77_05100</name>
</gene>
<organism evidence="8">
    <name type="scientific">Fervidobacterium thailandense</name>
    <dbReference type="NCBI Taxonomy" id="1008305"/>
    <lineage>
        <taxon>Bacteria</taxon>
        <taxon>Thermotogati</taxon>
        <taxon>Thermotogota</taxon>
        <taxon>Thermotogae</taxon>
        <taxon>Thermotogales</taxon>
        <taxon>Fervidobacteriaceae</taxon>
        <taxon>Fervidobacterium</taxon>
    </lineage>
</organism>
<dbReference type="InterPro" id="IPR013785">
    <property type="entry name" value="Aldolase_TIM"/>
</dbReference>
<dbReference type="InterPro" id="IPR023885">
    <property type="entry name" value="4Fe4S-binding_SPASM_dom"/>
</dbReference>
<dbReference type="SUPFAM" id="SSF102114">
    <property type="entry name" value="Radical SAM enzymes"/>
    <property type="match status" value="1"/>
</dbReference>
<dbReference type="InterPro" id="IPR007197">
    <property type="entry name" value="rSAM"/>
</dbReference>
<dbReference type="InterPro" id="IPR050377">
    <property type="entry name" value="Radical_SAM_PqqE_MftC-like"/>
</dbReference>
<dbReference type="SMART" id="SM00729">
    <property type="entry name" value="Elp3"/>
    <property type="match status" value="1"/>
</dbReference>
<proteinExistence type="predicted"/>
<dbReference type="SFLD" id="SFLDS00029">
    <property type="entry name" value="Radical_SAM"/>
    <property type="match status" value="1"/>
</dbReference>
<dbReference type="Pfam" id="PF04055">
    <property type="entry name" value="Radical_SAM"/>
    <property type="match status" value="1"/>
</dbReference>
<reference evidence="8" key="1">
    <citation type="journal article" date="2020" name="mSystems">
        <title>Genome- and Community-Level Interaction Insights into Carbon Utilization and Element Cycling Functions of Hydrothermarchaeota in Hydrothermal Sediment.</title>
        <authorList>
            <person name="Zhou Z."/>
            <person name="Liu Y."/>
            <person name="Xu W."/>
            <person name="Pan J."/>
            <person name="Luo Z.H."/>
            <person name="Li M."/>
        </authorList>
    </citation>
    <scope>NUCLEOTIDE SEQUENCE [LARGE SCALE GENOMIC DNA]</scope>
    <source>
        <strain evidence="8">SpSt-609</strain>
    </source>
</reference>
<comment type="cofactor">
    <cofactor evidence="1">
        <name>[4Fe-4S] cluster</name>
        <dbReference type="ChEBI" id="CHEBI:49883"/>
    </cofactor>
</comment>
<keyword evidence="3" id="KW-0949">S-adenosyl-L-methionine</keyword>
<dbReference type="Gene3D" id="3.20.20.70">
    <property type="entry name" value="Aldolase class I"/>
    <property type="match status" value="1"/>
</dbReference>
<evidence type="ECO:0000259" key="7">
    <source>
        <dbReference type="PROSITE" id="PS51918"/>
    </source>
</evidence>
<dbReference type="PANTHER" id="PTHR11228:SF7">
    <property type="entry name" value="PQQA PEPTIDE CYCLASE"/>
    <property type="match status" value="1"/>
</dbReference>
<dbReference type="GO" id="GO:0003824">
    <property type="term" value="F:catalytic activity"/>
    <property type="evidence" value="ECO:0007669"/>
    <property type="project" value="InterPro"/>
</dbReference>
<evidence type="ECO:0000256" key="3">
    <source>
        <dbReference type="ARBA" id="ARBA00022691"/>
    </source>
</evidence>
<evidence type="ECO:0000313" key="8">
    <source>
        <dbReference type="EMBL" id="HGU40555.1"/>
    </source>
</evidence>
<keyword evidence="6" id="KW-0411">Iron-sulfur</keyword>
<evidence type="ECO:0000256" key="6">
    <source>
        <dbReference type="ARBA" id="ARBA00023014"/>
    </source>
</evidence>
<dbReference type="PROSITE" id="PS51918">
    <property type="entry name" value="RADICAL_SAM"/>
    <property type="match status" value="1"/>
</dbReference>
<dbReference type="PANTHER" id="PTHR11228">
    <property type="entry name" value="RADICAL SAM DOMAIN PROTEIN"/>
    <property type="match status" value="1"/>
</dbReference>
<evidence type="ECO:0000256" key="2">
    <source>
        <dbReference type="ARBA" id="ARBA00022485"/>
    </source>
</evidence>
<evidence type="ECO:0000256" key="1">
    <source>
        <dbReference type="ARBA" id="ARBA00001966"/>
    </source>
</evidence>
<dbReference type="SFLD" id="SFLDG01386">
    <property type="entry name" value="main_SPASM_domain-containing"/>
    <property type="match status" value="1"/>
</dbReference>
<accession>A0A7C4CDE2</accession>
<keyword evidence="4" id="KW-0479">Metal-binding</keyword>
<evidence type="ECO:0000256" key="4">
    <source>
        <dbReference type="ARBA" id="ARBA00022723"/>
    </source>
</evidence>
<dbReference type="InterPro" id="IPR006638">
    <property type="entry name" value="Elp3/MiaA/NifB-like_rSAM"/>
</dbReference>
<protein>
    <submittedName>
        <fullName evidence="8">Radical SAM protein</fullName>
    </submittedName>
</protein>
<dbReference type="GO" id="GO:0046872">
    <property type="term" value="F:metal ion binding"/>
    <property type="evidence" value="ECO:0007669"/>
    <property type="project" value="UniProtKB-KW"/>
</dbReference>
<dbReference type="EMBL" id="DSZY01000024">
    <property type="protein sequence ID" value="HGU40555.1"/>
    <property type="molecule type" value="Genomic_DNA"/>
</dbReference>
<dbReference type="PIRSF" id="PIRSF037420">
    <property type="entry name" value="PQQ_syn_pqqE"/>
    <property type="match status" value="1"/>
</dbReference>
<sequence>MRKRPKNIEYEITTACNYTCAHCYCNAGKKSRIELSTDEIKSVIDQLVEVEAEILDIVGGEPMLRMDLLEILSYGKSKGLQMMMNTNASLATKEYVAKIKEIIPELLIGVSLDGPVAEVHEAVRGRGTFEKTYRGILNFLEAGFDVTLLFVVNRINYSYIEDMLSLAKELGASLYVDRFIPVGRGWLNKDKLLPSKEMVEFVAEKLRAYWKNGGSVPLYVEENIFGEECTAGKTHASILVDGNVVPCGHFRYNPEFYMGNVRSERFKAIWERFDREILIPRSCRTCSLRNVSCYSGCLAQAYFDEKKVDSVVCKVL</sequence>
<keyword evidence="2" id="KW-0004">4Fe-4S</keyword>
<dbReference type="InterPro" id="IPR058240">
    <property type="entry name" value="rSAM_sf"/>
</dbReference>
<dbReference type="InterPro" id="IPR017200">
    <property type="entry name" value="PqqE-like"/>
</dbReference>
<dbReference type="CDD" id="cd01335">
    <property type="entry name" value="Radical_SAM"/>
    <property type="match status" value="1"/>
</dbReference>